<protein>
    <submittedName>
        <fullName evidence="2">Uncharacterized protein</fullName>
    </submittedName>
</protein>
<name>A0A8J3U469_9ACTN</name>
<keyword evidence="3" id="KW-1185">Reference proteome</keyword>
<dbReference type="AlphaFoldDB" id="A0A8J3U469"/>
<organism evidence="2 3">
    <name type="scientific">Planotetraspora phitsanulokensis</name>
    <dbReference type="NCBI Taxonomy" id="575192"/>
    <lineage>
        <taxon>Bacteria</taxon>
        <taxon>Bacillati</taxon>
        <taxon>Actinomycetota</taxon>
        <taxon>Actinomycetes</taxon>
        <taxon>Streptosporangiales</taxon>
        <taxon>Streptosporangiaceae</taxon>
        <taxon>Planotetraspora</taxon>
    </lineage>
</organism>
<proteinExistence type="predicted"/>
<evidence type="ECO:0000256" key="1">
    <source>
        <dbReference type="SAM" id="MobiDB-lite"/>
    </source>
</evidence>
<feature type="region of interest" description="Disordered" evidence="1">
    <location>
        <begin position="101"/>
        <end position="124"/>
    </location>
</feature>
<evidence type="ECO:0000313" key="2">
    <source>
        <dbReference type="EMBL" id="GII37900.1"/>
    </source>
</evidence>
<dbReference type="EMBL" id="BOOP01000011">
    <property type="protein sequence ID" value="GII37900.1"/>
    <property type="molecule type" value="Genomic_DNA"/>
</dbReference>
<accession>A0A8J3U469</accession>
<comment type="caution">
    <text evidence="2">The sequence shown here is derived from an EMBL/GenBank/DDBJ whole genome shotgun (WGS) entry which is preliminary data.</text>
</comment>
<feature type="compositionally biased region" description="Basic and acidic residues" evidence="1">
    <location>
        <begin position="102"/>
        <end position="124"/>
    </location>
</feature>
<dbReference type="RefSeq" id="WP_204073582.1">
    <property type="nucleotide sequence ID" value="NZ_BAABHI010000013.1"/>
</dbReference>
<sequence>MNNETMIETWRRLLDPAKSWVLFTHGTCVILMEPADDLAQQATTILREYGPVHVGSPAGDFNVITLDDVPGWAVTGHHPDVLTYVAPDELEEHGDLHVGLFGRDKRDRDGREPAVVHVEDRRPS</sequence>
<gene>
    <name evidence="2" type="ORF">Pph01_29030</name>
</gene>
<dbReference type="Proteomes" id="UP000622547">
    <property type="component" value="Unassembled WGS sequence"/>
</dbReference>
<reference evidence="2 3" key="1">
    <citation type="submission" date="2021-01" db="EMBL/GenBank/DDBJ databases">
        <title>Whole genome shotgun sequence of Planotetraspora phitsanulokensis NBRC 104273.</title>
        <authorList>
            <person name="Komaki H."/>
            <person name="Tamura T."/>
        </authorList>
    </citation>
    <scope>NUCLEOTIDE SEQUENCE [LARGE SCALE GENOMIC DNA]</scope>
    <source>
        <strain evidence="2 3">NBRC 104273</strain>
    </source>
</reference>
<evidence type="ECO:0000313" key="3">
    <source>
        <dbReference type="Proteomes" id="UP000622547"/>
    </source>
</evidence>